<feature type="region of interest" description="Disordered" evidence="1">
    <location>
        <begin position="751"/>
        <end position="791"/>
    </location>
</feature>
<feature type="transmembrane region" description="Helical" evidence="2">
    <location>
        <begin position="110"/>
        <end position="133"/>
    </location>
</feature>
<accession>A0A8J4AYE6</accession>
<feature type="region of interest" description="Disordered" evidence="1">
    <location>
        <begin position="391"/>
        <end position="523"/>
    </location>
</feature>
<feature type="compositionally biased region" description="Basic and acidic residues" evidence="1">
    <location>
        <begin position="774"/>
        <end position="784"/>
    </location>
</feature>
<keyword evidence="2" id="KW-1133">Transmembrane helix</keyword>
<keyword evidence="2" id="KW-0472">Membrane</keyword>
<organism evidence="3 4">
    <name type="scientific">Volvox africanus</name>
    <dbReference type="NCBI Taxonomy" id="51714"/>
    <lineage>
        <taxon>Eukaryota</taxon>
        <taxon>Viridiplantae</taxon>
        <taxon>Chlorophyta</taxon>
        <taxon>core chlorophytes</taxon>
        <taxon>Chlorophyceae</taxon>
        <taxon>CS clade</taxon>
        <taxon>Chlamydomonadales</taxon>
        <taxon>Volvocaceae</taxon>
        <taxon>Volvox</taxon>
    </lineage>
</organism>
<keyword evidence="2" id="KW-0812">Transmembrane</keyword>
<evidence type="ECO:0000256" key="2">
    <source>
        <dbReference type="SAM" id="Phobius"/>
    </source>
</evidence>
<reference evidence="3" key="1">
    <citation type="journal article" date="2021" name="Proc. Natl. Acad. Sci. U.S.A.">
        <title>Three genomes in the algal genus Volvox reveal the fate of a haploid sex-determining region after a transition to homothallism.</title>
        <authorList>
            <person name="Yamamoto K."/>
            <person name="Hamaji T."/>
            <person name="Kawai-Toyooka H."/>
            <person name="Matsuzaki R."/>
            <person name="Takahashi F."/>
            <person name="Nishimura Y."/>
            <person name="Kawachi M."/>
            <person name="Noguchi H."/>
            <person name="Minakuchi Y."/>
            <person name="Umen J.G."/>
            <person name="Toyoda A."/>
            <person name="Nozaki H."/>
        </authorList>
    </citation>
    <scope>NUCLEOTIDE SEQUENCE</scope>
    <source>
        <strain evidence="3">NIES-3780</strain>
    </source>
</reference>
<name>A0A8J4AYE6_9CHLO</name>
<gene>
    <name evidence="3" type="ORF">Vafri_3923</name>
</gene>
<protein>
    <submittedName>
        <fullName evidence="3">Uncharacterized protein</fullName>
    </submittedName>
</protein>
<sequence>MNMTQETGTDVPEEEVLRNPDLWEKAGIPWPQAKKIKLPTIIPKLVSEPVGVERQVKLLEELMPWCIIRRDYGAAMRLCYTLLLRLKEMYLRKQPQKLTRYYFHDRRKNLLRWMGCCAEVLLATGFTSCGAILEALRIMLFFQLNFRQAELMAADLAVHLIEEGEVDEAERILSLHFCTIPETTKTRVPRLSVQGFLDYTNWMRCYLRHVQENADAQVGCESEDEEEAKGRHGSLRSEPAAARDWQPHHHELNGWEYVPKAWSRANAEMDFREQWQKCEQCLKQLIMHHPAISTKLAYYLAQTYCAAGQIDRAVWIGAWIASTTPGDPDAVALGLLMSQLMDTYAKHLSQLDAAAALPPGTAATLLRLTCVRSHAEVDGGAGGEVGLFTARKRLQRSHDDGNRDADEEDEEEMGNTKAPAARSGPTAKHRGRGTGAAALLSAAASRRRGESNKMEGPPPAAEAASVWESGPAPSTSQPQPPPAEKQQQHSRQRQQPKKAVRTGAKPARLAEKTLGDVGSTNGGEYHDRVKMQLDALQSDPLCAAALAGLARSGDHCCYCAVALVRGCLLHLDSCTTGVVFSSYEVDVWARLDSALQELAAMVAAAPRGPQRTAARNILCSVAGDAAIEDGGSRKRKRDDDDGSDERFDPVMMWQKRVAPELQSRAEWWVHVAFSEPPVLFSRDSTASDGGTLLLLPDEALIKHLQHRASVAAVMMGPHNYYTQHVLREMQLLRQLLKDHLAAAWRYRKNAEESSLPRRHQQPQRNYAGNHAARRAMDSSKTRGESEEDAMEGVEDVAVAVGDDAEILKVETALAVVDSCLESVREAVNSITALVRRLAPPPQPQLPSLPRPLPPALLASVPRALRRGPVPPDTEAAAAVAAGPVAWT</sequence>
<evidence type="ECO:0000256" key="1">
    <source>
        <dbReference type="SAM" id="MobiDB-lite"/>
    </source>
</evidence>
<evidence type="ECO:0000313" key="3">
    <source>
        <dbReference type="EMBL" id="GIL47750.1"/>
    </source>
</evidence>
<keyword evidence="4" id="KW-1185">Reference proteome</keyword>
<proteinExistence type="predicted"/>
<dbReference type="AlphaFoldDB" id="A0A8J4AYE6"/>
<dbReference type="EMBL" id="BNCO01000004">
    <property type="protein sequence ID" value="GIL47750.1"/>
    <property type="molecule type" value="Genomic_DNA"/>
</dbReference>
<feature type="compositionally biased region" description="Basic residues" evidence="1">
    <location>
        <begin position="488"/>
        <end position="500"/>
    </location>
</feature>
<comment type="caution">
    <text evidence="3">The sequence shown here is derived from an EMBL/GenBank/DDBJ whole genome shotgun (WGS) entry which is preliminary data.</text>
</comment>
<evidence type="ECO:0000313" key="4">
    <source>
        <dbReference type="Proteomes" id="UP000747399"/>
    </source>
</evidence>
<dbReference type="Proteomes" id="UP000747399">
    <property type="component" value="Unassembled WGS sequence"/>
</dbReference>
<feature type="compositionally biased region" description="Low complexity" evidence="1">
    <location>
        <begin position="435"/>
        <end position="444"/>
    </location>
</feature>